<dbReference type="InterPro" id="IPR010539">
    <property type="entry name" value="BaxI_1-like"/>
</dbReference>
<gene>
    <name evidence="2" type="ORF">AVDCRST_MAG89-5244</name>
</gene>
<feature type="non-terminal residue" evidence="2">
    <location>
        <position position="1"/>
    </location>
</feature>
<keyword evidence="1" id="KW-0472">Membrane</keyword>
<feature type="transmembrane region" description="Helical" evidence="1">
    <location>
        <begin position="88"/>
        <end position="107"/>
    </location>
</feature>
<proteinExistence type="predicted"/>
<keyword evidence="1" id="KW-1133">Transmembrane helix</keyword>
<dbReference type="Pfam" id="PF12811">
    <property type="entry name" value="BaxI_1"/>
    <property type="match status" value="1"/>
</dbReference>
<evidence type="ECO:0000256" key="1">
    <source>
        <dbReference type="SAM" id="Phobius"/>
    </source>
</evidence>
<feature type="transmembrane region" description="Helical" evidence="1">
    <location>
        <begin position="54"/>
        <end position="76"/>
    </location>
</feature>
<organism evidence="2">
    <name type="scientific">uncultured Gemmatimonadota bacterium</name>
    <dbReference type="NCBI Taxonomy" id="203437"/>
    <lineage>
        <taxon>Bacteria</taxon>
        <taxon>Pseudomonadati</taxon>
        <taxon>Gemmatimonadota</taxon>
        <taxon>environmental samples</taxon>
    </lineage>
</organism>
<protein>
    <recommendedName>
        <fullName evidence="3">Bax inhibitor-1/YccA family protein</fullName>
    </recommendedName>
</protein>
<evidence type="ECO:0008006" key="3">
    <source>
        <dbReference type="Google" id="ProtNLM"/>
    </source>
</evidence>
<accession>A0A6J4N9X5</accession>
<sequence length="154" mass="16612">AVMEGLFLGGVSALAETRFPGVVIPAVALTFGTLFALLLDYRSGLIRATENFKLGVVAATGGIALVYLAGFVMSFFGASIPMIHSGGTVGILFSVFVIVIAALNLVLDFDFIEQGAEHGAPRYMEWYAAFGLMVTLVWLYLEILRLLMKLQSRD</sequence>
<evidence type="ECO:0000313" key="2">
    <source>
        <dbReference type="EMBL" id="CAA9379288.1"/>
    </source>
</evidence>
<dbReference type="AlphaFoldDB" id="A0A6J4N9X5"/>
<reference evidence="2" key="1">
    <citation type="submission" date="2020-02" db="EMBL/GenBank/DDBJ databases">
        <authorList>
            <person name="Meier V. D."/>
        </authorList>
    </citation>
    <scope>NUCLEOTIDE SEQUENCE</scope>
    <source>
        <strain evidence="2">AVDCRST_MAG89</strain>
    </source>
</reference>
<dbReference type="EMBL" id="CADCTV010001101">
    <property type="protein sequence ID" value="CAA9379288.1"/>
    <property type="molecule type" value="Genomic_DNA"/>
</dbReference>
<feature type="transmembrane region" description="Helical" evidence="1">
    <location>
        <begin position="127"/>
        <end position="148"/>
    </location>
</feature>
<keyword evidence="1" id="KW-0812">Transmembrane</keyword>
<feature type="transmembrane region" description="Helical" evidence="1">
    <location>
        <begin position="21"/>
        <end position="39"/>
    </location>
</feature>
<dbReference type="PANTHER" id="PTHR41282:SF1">
    <property type="entry name" value="CONSERVED TRANSMEMBRANE PROTEIN-RELATED"/>
    <property type="match status" value="1"/>
</dbReference>
<dbReference type="PANTHER" id="PTHR41282">
    <property type="entry name" value="CONSERVED TRANSMEMBRANE PROTEIN-RELATED"/>
    <property type="match status" value="1"/>
</dbReference>
<name>A0A6J4N9X5_9BACT</name>